<dbReference type="GO" id="GO:0003677">
    <property type="term" value="F:DNA binding"/>
    <property type="evidence" value="ECO:0007669"/>
    <property type="project" value="UniProtKB-UniRule"/>
</dbReference>
<evidence type="ECO:0000259" key="6">
    <source>
        <dbReference type="PROSITE" id="PS51898"/>
    </source>
</evidence>
<evidence type="ECO:0000256" key="2">
    <source>
        <dbReference type="ARBA" id="ARBA00022908"/>
    </source>
</evidence>
<dbReference type="PROSITE" id="PS51900">
    <property type="entry name" value="CB"/>
    <property type="match status" value="1"/>
</dbReference>
<dbReference type="PANTHER" id="PTHR30349:SF64">
    <property type="entry name" value="PROPHAGE INTEGRASE INTD-RELATED"/>
    <property type="match status" value="1"/>
</dbReference>
<evidence type="ECO:0000256" key="5">
    <source>
        <dbReference type="PROSITE-ProRule" id="PRU01248"/>
    </source>
</evidence>
<gene>
    <name evidence="8" type="ORF">C8D91_0005</name>
</gene>
<dbReference type="AlphaFoldDB" id="A0A4R6Y2E5"/>
<comment type="caution">
    <text evidence="8">The sequence shown here is derived from an EMBL/GenBank/DDBJ whole genome shotgun (WGS) entry which is preliminary data.</text>
</comment>
<name>A0A4R6Y2E5_9GAMM</name>
<dbReference type="InterPro" id="IPR044068">
    <property type="entry name" value="CB"/>
</dbReference>
<proteinExistence type="inferred from homology"/>
<evidence type="ECO:0000256" key="1">
    <source>
        <dbReference type="ARBA" id="ARBA00008857"/>
    </source>
</evidence>
<comment type="similarity">
    <text evidence="1">Belongs to the 'phage' integrase family.</text>
</comment>
<dbReference type="GO" id="GO:0006310">
    <property type="term" value="P:DNA recombination"/>
    <property type="evidence" value="ECO:0007669"/>
    <property type="project" value="UniProtKB-KW"/>
</dbReference>
<dbReference type="RefSeq" id="WP_099018193.1">
    <property type="nucleotide sequence ID" value="NZ_NIHB01000001.1"/>
</dbReference>
<dbReference type="InterPro" id="IPR050090">
    <property type="entry name" value="Tyrosine_recombinase_XerCD"/>
</dbReference>
<dbReference type="Proteomes" id="UP000295724">
    <property type="component" value="Unassembled WGS sequence"/>
</dbReference>
<evidence type="ECO:0000259" key="7">
    <source>
        <dbReference type="PROSITE" id="PS51900"/>
    </source>
</evidence>
<keyword evidence="3 5" id="KW-0238">DNA-binding</keyword>
<dbReference type="InterPro" id="IPR013762">
    <property type="entry name" value="Integrase-like_cat_sf"/>
</dbReference>
<evidence type="ECO:0000313" key="9">
    <source>
        <dbReference type="Proteomes" id="UP000295724"/>
    </source>
</evidence>
<dbReference type="InterPro" id="IPR010998">
    <property type="entry name" value="Integrase_recombinase_N"/>
</dbReference>
<feature type="domain" description="Core-binding (CB)" evidence="7">
    <location>
        <begin position="58"/>
        <end position="144"/>
    </location>
</feature>
<evidence type="ECO:0000313" key="8">
    <source>
        <dbReference type="EMBL" id="TDR23148.1"/>
    </source>
</evidence>
<dbReference type="CDD" id="cd00796">
    <property type="entry name" value="INT_Rci_Hp1_C"/>
    <property type="match status" value="1"/>
</dbReference>
<dbReference type="InterPro" id="IPR011010">
    <property type="entry name" value="DNA_brk_join_enz"/>
</dbReference>
<dbReference type="SUPFAM" id="SSF56349">
    <property type="entry name" value="DNA breaking-rejoining enzymes"/>
    <property type="match status" value="1"/>
</dbReference>
<dbReference type="EMBL" id="SNZB01000001">
    <property type="protein sequence ID" value="TDR23148.1"/>
    <property type="molecule type" value="Genomic_DNA"/>
</dbReference>
<keyword evidence="4" id="KW-0233">DNA recombination</keyword>
<feature type="domain" description="Tyr recombinase" evidence="6">
    <location>
        <begin position="166"/>
        <end position="339"/>
    </location>
</feature>
<dbReference type="Gene3D" id="1.10.443.10">
    <property type="entry name" value="Intergrase catalytic core"/>
    <property type="match status" value="1"/>
</dbReference>
<reference evidence="8 9" key="1">
    <citation type="submission" date="2019-03" db="EMBL/GenBank/DDBJ databases">
        <title>Genomic Encyclopedia of Type Strains, Phase IV (KMG-IV): sequencing the most valuable type-strain genomes for metagenomic binning, comparative biology and taxonomic classification.</title>
        <authorList>
            <person name="Goeker M."/>
        </authorList>
    </citation>
    <scope>NUCLEOTIDE SEQUENCE [LARGE SCALE GENOMIC DNA]</scope>
    <source>
        <strain evidence="8 9">DSM 25488</strain>
    </source>
</reference>
<protein>
    <submittedName>
        <fullName evidence="8">Site-specific recombinase XerD</fullName>
    </submittedName>
</protein>
<sequence>MASIIKRGDSYQVKIRIKGHPAESTSFSRKTDATNYAKQRETEIRQGKHLKEAVSKRYTFAQMIDRYLKVGFTDKPKSFNKQRNQLERWKAELGQYSLFDVTATRITEVKERLLNEPLKNGKKRAPATVVRYMAALSPVYRMAVNEWEWLEKSPLDKVKRPKESNGVVRFLSTDERHRLLDKAKSHPHPNMYVLIVLAISTGMRQGEILGLKREDLFLSDGYALLHETKNNESRRVPITGFALDVLKNFCKVVRMDTPYIFADKTTSKPVFNYRAWEDVLKLAEVENFRFHDLRHTCASYLAMNGASLAEIAEVLGHKTLNMVKRYAHLSDSHTSSVVASMNDKIFAGN</sequence>
<dbReference type="OrthoDB" id="9057547at2"/>
<organism evidence="8 9">
    <name type="scientific">Marinicella litoralis</name>
    <dbReference type="NCBI Taxonomy" id="644220"/>
    <lineage>
        <taxon>Bacteria</taxon>
        <taxon>Pseudomonadati</taxon>
        <taxon>Pseudomonadota</taxon>
        <taxon>Gammaproteobacteria</taxon>
        <taxon>Lysobacterales</taxon>
        <taxon>Marinicellaceae</taxon>
        <taxon>Marinicella</taxon>
    </lineage>
</organism>
<dbReference type="Pfam" id="PF00589">
    <property type="entry name" value="Phage_integrase"/>
    <property type="match status" value="1"/>
</dbReference>
<keyword evidence="2" id="KW-0229">DNA integration</keyword>
<dbReference type="InterPro" id="IPR002104">
    <property type="entry name" value="Integrase_catalytic"/>
</dbReference>
<evidence type="ECO:0000256" key="4">
    <source>
        <dbReference type="ARBA" id="ARBA00023172"/>
    </source>
</evidence>
<dbReference type="PANTHER" id="PTHR30349">
    <property type="entry name" value="PHAGE INTEGRASE-RELATED"/>
    <property type="match status" value="1"/>
</dbReference>
<accession>A0A4R6Y2E5</accession>
<evidence type="ECO:0000256" key="3">
    <source>
        <dbReference type="ARBA" id="ARBA00023125"/>
    </source>
</evidence>
<dbReference type="Gene3D" id="1.10.150.130">
    <property type="match status" value="1"/>
</dbReference>
<dbReference type="PROSITE" id="PS51898">
    <property type="entry name" value="TYR_RECOMBINASE"/>
    <property type="match status" value="1"/>
</dbReference>
<dbReference type="GO" id="GO:0015074">
    <property type="term" value="P:DNA integration"/>
    <property type="evidence" value="ECO:0007669"/>
    <property type="project" value="UniProtKB-KW"/>
</dbReference>
<keyword evidence="9" id="KW-1185">Reference proteome</keyword>